<protein>
    <recommendedName>
        <fullName evidence="1">Rok N-terminal oligomerisation domain-containing protein</fullName>
    </recommendedName>
</protein>
<evidence type="ECO:0000313" key="2">
    <source>
        <dbReference type="EMBL" id="MBO3796480.1"/>
    </source>
</evidence>
<dbReference type="RefSeq" id="WP_208556770.1">
    <property type="nucleotide sequence ID" value="NZ_JAGFPW010000026.1"/>
</dbReference>
<proteinExistence type="predicted"/>
<dbReference type="Pfam" id="PF26513">
    <property type="entry name" value="Rok_N"/>
    <property type="match status" value="1"/>
</dbReference>
<keyword evidence="3" id="KW-0614">Plasmid</keyword>
<gene>
    <name evidence="2" type="ORF">J5227_19725</name>
    <name evidence="3" type="ORF">P5633_00250</name>
</gene>
<dbReference type="EMBL" id="CP120574">
    <property type="protein sequence ID" value="WEY82926.1"/>
    <property type="molecule type" value="Genomic_DNA"/>
</dbReference>
<organism evidence="2 4">
    <name type="scientific">Bacillus subtilis</name>
    <dbReference type="NCBI Taxonomy" id="1423"/>
    <lineage>
        <taxon>Bacteria</taxon>
        <taxon>Bacillati</taxon>
        <taxon>Bacillota</taxon>
        <taxon>Bacilli</taxon>
        <taxon>Bacillales</taxon>
        <taxon>Bacillaceae</taxon>
        <taxon>Bacillus</taxon>
    </lineage>
</organism>
<dbReference type="InterPro" id="IPR058971">
    <property type="entry name" value="Rok_N_oligomerisation"/>
</dbReference>
<reference evidence="3" key="2">
    <citation type="submission" date="2023-03" db="EMBL/GenBank/DDBJ databases">
        <title>Complete genome sequences of 52 Bacillus and Priestia strains isolated from West-African fermentations and 26 reference strains from the DSMZ collection.</title>
        <authorList>
            <person name="Wiedenbein E.S."/>
            <person name="Canoy T.S."/>
            <person name="Hui Y."/>
            <person name="Parkouda C."/>
            <person name="Dawende C."/>
            <person name="Ametefe E."/>
            <person name="Jespersen L."/>
            <person name="Nielsen D.S."/>
        </authorList>
    </citation>
    <scope>NUCLEOTIDE SEQUENCE</scope>
    <source>
        <strain evidence="3">PRO56</strain>
        <plasmid evidence="3">unnamed1</plasmid>
    </source>
</reference>
<feature type="domain" description="Rok N-terminal oligomerisation" evidence="1">
    <location>
        <begin position="1"/>
        <end position="41"/>
    </location>
</feature>
<dbReference type="AlphaFoldDB" id="A0A8I1WK46"/>
<geneLocation type="plasmid" evidence="3 5">
    <name>unnamed1</name>
</geneLocation>
<dbReference type="Proteomes" id="UP000665181">
    <property type="component" value="Unassembled WGS sequence"/>
</dbReference>
<evidence type="ECO:0000259" key="1">
    <source>
        <dbReference type="Pfam" id="PF26513"/>
    </source>
</evidence>
<evidence type="ECO:0000313" key="4">
    <source>
        <dbReference type="Proteomes" id="UP000665181"/>
    </source>
</evidence>
<name>A0A8I1WK46_BACIU</name>
<evidence type="ECO:0000313" key="5">
    <source>
        <dbReference type="Proteomes" id="UP001214898"/>
    </source>
</evidence>
<dbReference type="Proteomes" id="UP001214898">
    <property type="component" value="Plasmid unnamed1"/>
</dbReference>
<dbReference type="EMBL" id="JAGFPW010000026">
    <property type="protein sequence ID" value="MBO3796480.1"/>
    <property type="molecule type" value="Genomic_DNA"/>
</dbReference>
<sequence length="77" mass="9368">MINERKALKQRLEQLNEAEIEIIKMFRKEREGIYNRLREIDNYQDKLPNLRELAAQEKFNKLPLINDKEKPSQEVQK</sequence>
<accession>A0A8I1WK46</accession>
<reference evidence="2" key="1">
    <citation type="submission" date="2021-03" db="EMBL/GenBank/DDBJ databases">
        <title>Isolation of Bacillus subtilis from fermented food sample.</title>
        <authorList>
            <person name="Lakshmanan V."/>
            <person name="Athira K."/>
            <person name="Rajagopal K."/>
        </authorList>
    </citation>
    <scope>NUCLEOTIDE SEQUENCE</scope>
    <source>
        <strain evidence="2">S1</strain>
    </source>
</reference>
<evidence type="ECO:0000313" key="3">
    <source>
        <dbReference type="EMBL" id="WEY82926.1"/>
    </source>
</evidence>